<dbReference type="AlphaFoldDB" id="A0A317WEB8"/>
<sequence length="206" mass="21679">MSQSKPSIILVTGSFCLPEFYDAVTTQVAAQGYDIHTLRLPSVGPNPGESTSHLPNPPTMYDDAAAIAREIAQRAEQGKEVIVVGHSYGGVPVAQSIEGLVKEGSGQIGGVIRLGYMTAVVPALGGSTLDVLGQVAPEKRGKVRLDENGWMWQDDLPAAGARCFSDLPPAQGLALIKLFPAHSAASFANPLTYAGYKDVPVSYLIC</sequence>
<dbReference type="PANTHER" id="PTHR37017:SF13">
    <property type="entry name" value="AB HYDROLASE-1 DOMAIN-CONTAINING PROTEIN"/>
    <property type="match status" value="1"/>
</dbReference>
<comment type="caution">
    <text evidence="2">The sequence shown here is derived from an EMBL/GenBank/DDBJ whole genome shotgun (WGS) entry which is preliminary data.</text>
</comment>
<feature type="domain" description="AB hydrolase-1" evidence="1">
    <location>
        <begin position="8"/>
        <end position="205"/>
    </location>
</feature>
<dbReference type="InterPro" id="IPR029058">
    <property type="entry name" value="AB_hydrolase_fold"/>
</dbReference>
<name>A0A317WEB8_9EURO</name>
<accession>A0A317WEB8</accession>
<reference evidence="2 3" key="1">
    <citation type="submission" date="2016-12" db="EMBL/GenBank/DDBJ databases">
        <title>The genomes of Aspergillus section Nigri reveals drivers in fungal speciation.</title>
        <authorList>
            <consortium name="DOE Joint Genome Institute"/>
            <person name="Vesth T.C."/>
            <person name="Nybo J."/>
            <person name="Theobald S."/>
            <person name="Brandl J."/>
            <person name="Frisvad J.C."/>
            <person name="Nielsen K.F."/>
            <person name="Lyhne E.K."/>
            <person name="Kogle M.E."/>
            <person name="Kuo A."/>
            <person name="Riley R."/>
            <person name="Clum A."/>
            <person name="Nolan M."/>
            <person name="Lipzen A."/>
            <person name="Salamov A."/>
            <person name="Henrissat B."/>
            <person name="Wiebenga A."/>
            <person name="De Vries R.P."/>
            <person name="Grigoriev I.V."/>
            <person name="Mortensen U.H."/>
            <person name="Andersen M.R."/>
            <person name="Baker S.E."/>
        </authorList>
    </citation>
    <scope>NUCLEOTIDE SEQUENCE [LARGE SCALE GENOMIC DNA]</scope>
    <source>
        <strain evidence="2 3">CBS 117.55</strain>
    </source>
</reference>
<dbReference type="Gene3D" id="3.40.50.1820">
    <property type="entry name" value="alpha/beta hydrolase"/>
    <property type="match status" value="1"/>
</dbReference>
<dbReference type="EMBL" id="MSFL01000010">
    <property type="protein sequence ID" value="PWY83368.1"/>
    <property type="molecule type" value="Genomic_DNA"/>
</dbReference>
<dbReference type="Proteomes" id="UP000247233">
    <property type="component" value="Unassembled WGS sequence"/>
</dbReference>
<dbReference type="PANTHER" id="PTHR37017">
    <property type="entry name" value="AB HYDROLASE-1 DOMAIN-CONTAINING PROTEIN-RELATED"/>
    <property type="match status" value="1"/>
</dbReference>
<evidence type="ECO:0000313" key="2">
    <source>
        <dbReference type="EMBL" id="PWY83368.1"/>
    </source>
</evidence>
<evidence type="ECO:0000313" key="3">
    <source>
        <dbReference type="Proteomes" id="UP000247233"/>
    </source>
</evidence>
<gene>
    <name evidence="2" type="ORF">BO70DRAFT_361485</name>
</gene>
<dbReference type="RefSeq" id="XP_025399811.1">
    <property type="nucleotide sequence ID" value="XM_025543052.1"/>
</dbReference>
<dbReference type="SUPFAM" id="SSF53474">
    <property type="entry name" value="alpha/beta-Hydrolases"/>
    <property type="match status" value="1"/>
</dbReference>
<dbReference type="OrthoDB" id="1263307at2759"/>
<organism evidence="2 3">
    <name type="scientific">Aspergillus heteromorphus CBS 117.55</name>
    <dbReference type="NCBI Taxonomy" id="1448321"/>
    <lineage>
        <taxon>Eukaryota</taxon>
        <taxon>Fungi</taxon>
        <taxon>Dikarya</taxon>
        <taxon>Ascomycota</taxon>
        <taxon>Pezizomycotina</taxon>
        <taxon>Eurotiomycetes</taxon>
        <taxon>Eurotiomycetidae</taxon>
        <taxon>Eurotiales</taxon>
        <taxon>Aspergillaceae</taxon>
        <taxon>Aspergillus</taxon>
        <taxon>Aspergillus subgen. Circumdati</taxon>
    </lineage>
</organism>
<dbReference type="InterPro" id="IPR052897">
    <property type="entry name" value="Sec-Metab_Biosynth_Hydrolase"/>
</dbReference>
<dbReference type="VEuPathDB" id="FungiDB:BO70DRAFT_361485"/>
<dbReference type="Pfam" id="PF12697">
    <property type="entry name" value="Abhydrolase_6"/>
    <property type="match status" value="1"/>
</dbReference>
<proteinExistence type="predicted"/>
<evidence type="ECO:0000259" key="1">
    <source>
        <dbReference type="Pfam" id="PF12697"/>
    </source>
</evidence>
<dbReference type="InterPro" id="IPR000073">
    <property type="entry name" value="AB_hydrolase_1"/>
</dbReference>
<keyword evidence="3" id="KW-1185">Reference proteome</keyword>
<protein>
    <recommendedName>
        <fullName evidence="1">AB hydrolase-1 domain-containing protein</fullName>
    </recommendedName>
</protein>
<dbReference type="GeneID" id="37065289"/>